<dbReference type="Proteomes" id="UP000215148">
    <property type="component" value="Chromosome 1"/>
</dbReference>
<organism evidence="10 11">
    <name type="scientific">Vibrio qinghaiensis</name>
    <dbReference type="NCBI Taxonomy" id="2025808"/>
    <lineage>
        <taxon>Bacteria</taxon>
        <taxon>Pseudomonadati</taxon>
        <taxon>Pseudomonadota</taxon>
        <taxon>Gammaproteobacteria</taxon>
        <taxon>Vibrionales</taxon>
        <taxon>Vibrionaceae</taxon>
        <taxon>Vibrio</taxon>
    </lineage>
</organism>
<dbReference type="SUPFAM" id="SSF52172">
    <property type="entry name" value="CheY-like"/>
    <property type="match status" value="1"/>
</dbReference>
<dbReference type="CDD" id="cd00082">
    <property type="entry name" value="HisKA"/>
    <property type="match status" value="1"/>
</dbReference>
<dbReference type="InterPro" id="IPR036890">
    <property type="entry name" value="HATPase_C_sf"/>
</dbReference>
<evidence type="ECO:0000259" key="8">
    <source>
        <dbReference type="PROSITE" id="PS50109"/>
    </source>
</evidence>
<evidence type="ECO:0000313" key="10">
    <source>
        <dbReference type="EMBL" id="ASU22436.1"/>
    </source>
</evidence>
<keyword evidence="6" id="KW-0597">Phosphoprotein</keyword>
<dbReference type="KEGG" id="vqi:CCZ37_07455"/>
<dbReference type="CDD" id="cd17546">
    <property type="entry name" value="REC_hyHK_CKI1_RcsC-like"/>
    <property type="match status" value="1"/>
</dbReference>
<evidence type="ECO:0000313" key="11">
    <source>
        <dbReference type="Proteomes" id="UP000215148"/>
    </source>
</evidence>
<dbReference type="InterPro" id="IPR001638">
    <property type="entry name" value="Solute-binding_3/MltF_N"/>
</dbReference>
<dbReference type="PROSITE" id="PS50109">
    <property type="entry name" value="HIS_KIN"/>
    <property type="match status" value="1"/>
</dbReference>
<dbReference type="Gene3D" id="3.40.190.10">
    <property type="entry name" value="Periplasmic binding protein-like II"/>
    <property type="match status" value="4"/>
</dbReference>
<feature type="modified residue" description="4-aspartylphosphate" evidence="6">
    <location>
        <position position="973"/>
    </location>
</feature>
<dbReference type="PROSITE" id="PS50110">
    <property type="entry name" value="RESPONSE_REGULATORY"/>
    <property type="match status" value="1"/>
</dbReference>
<evidence type="ECO:0000256" key="5">
    <source>
        <dbReference type="ARBA" id="ARBA00022801"/>
    </source>
</evidence>
<name>A0A223MXZ3_9VIBR</name>
<keyword evidence="5" id="KW-0378">Hydrolase</keyword>
<dbReference type="Pfam" id="PF02518">
    <property type="entry name" value="HATPase_c"/>
    <property type="match status" value="1"/>
</dbReference>
<feature type="transmembrane region" description="Helical" evidence="7">
    <location>
        <begin position="509"/>
        <end position="529"/>
    </location>
</feature>
<feature type="domain" description="Response regulatory" evidence="9">
    <location>
        <begin position="922"/>
        <end position="1043"/>
    </location>
</feature>
<dbReference type="RefSeq" id="WP_094500195.1">
    <property type="nucleotide sequence ID" value="NZ_CAWNHI010000001.1"/>
</dbReference>
<keyword evidence="7" id="KW-0472">Membrane</keyword>
<dbReference type="Gene3D" id="3.40.50.2300">
    <property type="match status" value="1"/>
</dbReference>
<evidence type="ECO:0000256" key="1">
    <source>
        <dbReference type="ARBA" id="ARBA00000085"/>
    </source>
</evidence>
<dbReference type="GO" id="GO:0016787">
    <property type="term" value="F:hydrolase activity"/>
    <property type="evidence" value="ECO:0007669"/>
    <property type="project" value="UniProtKB-KW"/>
</dbReference>
<accession>A0A223MXZ3</accession>
<keyword evidence="4" id="KW-0418">Kinase</keyword>
<evidence type="ECO:0000256" key="3">
    <source>
        <dbReference type="ARBA" id="ARBA00022679"/>
    </source>
</evidence>
<comment type="catalytic activity">
    <reaction evidence="1">
        <text>ATP + protein L-histidine = ADP + protein N-phospho-L-histidine.</text>
        <dbReference type="EC" id="2.7.13.3"/>
    </reaction>
</comment>
<dbReference type="SMART" id="SM00448">
    <property type="entry name" value="REC"/>
    <property type="match status" value="1"/>
</dbReference>
<dbReference type="InterPro" id="IPR011006">
    <property type="entry name" value="CheY-like_superfamily"/>
</dbReference>
<dbReference type="InterPro" id="IPR035965">
    <property type="entry name" value="PAS-like_dom_sf"/>
</dbReference>
<dbReference type="PANTHER" id="PTHR43047">
    <property type="entry name" value="TWO-COMPONENT HISTIDINE PROTEIN KINASE"/>
    <property type="match status" value="1"/>
</dbReference>
<evidence type="ECO:0000256" key="2">
    <source>
        <dbReference type="ARBA" id="ARBA00012438"/>
    </source>
</evidence>
<sequence>MIGKIKLISFFIIISFNINAKNLTYELYPSEIITRNTVCKESSVPINIGLLHHLDEPFGIKFGNYISGMEPDHINLLIPCSEGKIKYVFYESIDEIEKDLKDGSLQFIVSNDDPILNGMTYEKLKFRSDQYVALTTKELTKLNDEIVVGYVKDCFIDELKNAGYNNIKCLKFTHNRDAYISMINHDVDITIIEKTSATYIKNRIKSKNLKFLLYFDRTFNRYLIYKNSDQEKTLDLKKLKYKYQLVKSIWSIDTSNDQLTTLTEDEKRWIKDEEPIIKVAFNNSFPPYTFYDSNGDEAGVIPELLTSIGIKTGLRFQWIQMNNLPDITKSLEEGIIDIVALASYNDNFKERASYSIPFSFTDISSVKRIKDDKESIIAISSSYSLQDHIRHKFPDSKIIIAKNTLSAIEMVAKGTADVAYGYSEVMSFLVKVYFKDHLTHQIVQLSYPGDLRFAISRKNKNERILKIILDKSIENLGFSYVDRLTGKWNADIINANEVWVEKNRMISNYYYIILILISSILIYIIFYFINEKKKQKILLEWEFKASIIDGIPIPIIVRNHESRLIHFNKAFSDFSLYPNDIILGNKTSEYHNSYLDKEFLIREEERFYEMLKNSKSVQRSFTLERNGKELILDEWSVPYYINGKIAGMITGWTDMTEINFLNSQLIISRDEAIKANKDKSDFIAIMSHEIRTPLNAIIGSLEISFIDNEKKYTKQAYNASLDLIDIVNNVLDISKIEMGDNNLNLEYVEIKKSLTNISSLFVSLCDKKKLDLFFDLKIDDTIYVYTDIIYLRQILNNILSNAIKFTPSGSITVNGYIENDNVIVNIIDTGVGMNEKQINDLKIPFVTDSEKEDCYGFGSTIIYRLCSILNIKVNIESVVGIGTKVSLIIPKISKLESEILDKNNNSNFPEHENNHVNFYGKNIIVVDDYHINCSIIKRQLEIIKMNVTTCSNALDAWNLINQSSGNFDILITDCHMPEITGFELTKIIRSWEIKENKKSMLILGFTANSQSEIMDLCISAGMNDCLFKPATLRGLQEKIHFHLTLADNNIDIIKLRHASMEMGLSFEDVINLLYTALDDANNQFFDKDSINDTLSTLHKLKGITKIIGENDLLNLIDDFEKNNSPKIFKKISSRIINLKSCIKKLKN</sequence>
<dbReference type="InterPro" id="IPR001789">
    <property type="entry name" value="Sig_transdc_resp-reg_receiver"/>
</dbReference>
<dbReference type="Gene3D" id="1.10.287.130">
    <property type="match status" value="1"/>
</dbReference>
<dbReference type="InterPro" id="IPR036097">
    <property type="entry name" value="HisK_dim/P_sf"/>
</dbReference>
<dbReference type="EMBL" id="CP022741">
    <property type="protein sequence ID" value="ASU22436.1"/>
    <property type="molecule type" value="Genomic_DNA"/>
</dbReference>
<dbReference type="InterPro" id="IPR003594">
    <property type="entry name" value="HATPase_dom"/>
</dbReference>
<keyword evidence="3" id="KW-0808">Transferase</keyword>
<reference evidence="10 11" key="1">
    <citation type="submission" date="2017-08" db="EMBL/GenBank/DDBJ databases">
        <title>The Vibrio qinghaiensis sp.-Q67 is a luminous bacteria isolated firstly from Qinghai lake, Qinghai province, China, which has been proved to be very sensitive to detect environmental and food pollutants. Therefore, complete genome analysis of V. qinghaiensis sp.-Q67 highlights the potential application of this strain on detection of hazards in the contaminated environments.</title>
        <authorList>
            <person name="Gong L."/>
        </authorList>
    </citation>
    <scope>NUCLEOTIDE SEQUENCE [LARGE SCALE GENOMIC DNA]</scope>
    <source>
        <strain evidence="10 11">Q67</strain>
    </source>
</reference>
<evidence type="ECO:0000256" key="6">
    <source>
        <dbReference type="PROSITE-ProRule" id="PRU00169"/>
    </source>
</evidence>
<keyword evidence="7" id="KW-1133">Transmembrane helix</keyword>
<gene>
    <name evidence="10" type="ORF">CCZ37_07455</name>
</gene>
<dbReference type="SMART" id="SM00388">
    <property type="entry name" value="HisKA"/>
    <property type="match status" value="1"/>
</dbReference>
<dbReference type="Pfam" id="PF00512">
    <property type="entry name" value="HisKA"/>
    <property type="match status" value="1"/>
</dbReference>
<dbReference type="EC" id="2.7.13.3" evidence="2"/>
<dbReference type="SUPFAM" id="SSF55785">
    <property type="entry name" value="PYP-like sensor domain (PAS domain)"/>
    <property type="match status" value="1"/>
</dbReference>
<dbReference type="AlphaFoldDB" id="A0A223MXZ3"/>
<evidence type="ECO:0000256" key="4">
    <source>
        <dbReference type="ARBA" id="ARBA00022777"/>
    </source>
</evidence>
<protein>
    <recommendedName>
        <fullName evidence="2">histidine kinase</fullName>
        <ecNumber evidence="2">2.7.13.3</ecNumber>
    </recommendedName>
</protein>
<dbReference type="SMART" id="SM00387">
    <property type="entry name" value="HATPase_c"/>
    <property type="match status" value="1"/>
</dbReference>
<dbReference type="Pfam" id="PF00072">
    <property type="entry name" value="Response_reg"/>
    <property type="match status" value="1"/>
</dbReference>
<dbReference type="GO" id="GO:0000155">
    <property type="term" value="F:phosphorelay sensor kinase activity"/>
    <property type="evidence" value="ECO:0007669"/>
    <property type="project" value="InterPro"/>
</dbReference>
<dbReference type="Pfam" id="PF00497">
    <property type="entry name" value="SBP_bac_3"/>
    <property type="match status" value="1"/>
</dbReference>
<dbReference type="SMART" id="SM00062">
    <property type="entry name" value="PBPb"/>
    <property type="match status" value="1"/>
</dbReference>
<dbReference type="SUPFAM" id="SSF47384">
    <property type="entry name" value="Homodimeric domain of signal transducing histidine kinase"/>
    <property type="match status" value="1"/>
</dbReference>
<keyword evidence="7" id="KW-0812">Transmembrane</keyword>
<dbReference type="SUPFAM" id="SSF53850">
    <property type="entry name" value="Periplasmic binding protein-like II"/>
    <property type="match status" value="2"/>
</dbReference>
<dbReference type="InterPro" id="IPR003661">
    <property type="entry name" value="HisK_dim/P_dom"/>
</dbReference>
<dbReference type="Gene3D" id="3.30.565.10">
    <property type="entry name" value="Histidine kinase-like ATPase, C-terminal domain"/>
    <property type="match status" value="1"/>
</dbReference>
<dbReference type="InterPro" id="IPR005467">
    <property type="entry name" value="His_kinase_dom"/>
</dbReference>
<feature type="domain" description="Histidine kinase" evidence="8">
    <location>
        <begin position="685"/>
        <end position="893"/>
    </location>
</feature>
<evidence type="ECO:0000259" key="9">
    <source>
        <dbReference type="PROSITE" id="PS50110"/>
    </source>
</evidence>
<evidence type="ECO:0000256" key="7">
    <source>
        <dbReference type="SAM" id="Phobius"/>
    </source>
</evidence>
<proteinExistence type="predicted"/>
<dbReference type="SUPFAM" id="SSF55874">
    <property type="entry name" value="ATPase domain of HSP90 chaperone/DNA topoisomerase II/histidine kinase"/>
    <property type="match status" value="1"/>
</dbReference>
<keyword evidence="11" id="KW-1185">Reference proteome</keyword>
<dbReference type="Gene3D" id="3.30.450.20">
    <property type="entry name" value="PAS domain"/>
    <property type="match status" value="1"/>
</dbReference>